<dbReference type="Pfam" id="PF07690">
    <property type="entry name" value="MFS_1"/>
    <property type="match status" value="2"/>
</dbReference>
<dbReference type="InterPro" id="IPR036259">
    <property type="entry name" value="MFS_trans_sf"/>
</dbReference>
<dbReference type="PANTHER" id="PTHR23121">
    <property type="entry name" value="SODIUM-DEPENDENT GLUCOSE TRANSPORTER 1"/>
    <property type="match status" value="1"/>
</dbReference>
<feature type="transmembrane region" description="Helical" evidence="5">
    <location>
        <begin position="325"/>
        <end position="348"/>
    </location>
</feature>
<dbReference type="SUPFAM" id="SSF103473">
    <property type="entry name" value="MFS general substrate transporter"/>
    <property type="match status" value="1"/>
</dbReference>
<feature type="compositionally biased region" description="Polar residues" evidence="4">
    <location>
        <begin position="1"/>
        <end position="12"/>
    </location>
</feature>
<organism evidence="6 7">
    <name type="scientific">Mytilus edulis</name>
    <name type="common">Blue mussel</name>
    <dbReference type="NCBI Taxonomy" id="6550"/>
    <lineage>
        <taxon>Eukaryota</taxon>
        <taxon>Metazoa</taxon>
        <taxon>Spiralia</taxon>
        <taxon>Lophotrochozoa</taxon>
        <taxon>Mollusca</taxon>
        <taxon>Bivalvia</taxon>
        <taxon>Autobranchia</taxon>
        <taxon>Pteriomorphia</taxon>
        <taxon>Mytilida</taxon>
        <taxon>Mytiloidea</taxon>
        <taxon>Mytilidae</taxon>
        <taxon>Mytilinae</taxon>
        <taxon>Mytilus</taxon>
    </lineage>
</organism>
<feature type="transmembrane region" description="Helical" evidence="5">
    <location>
        <begin position="354"/>
        <end position="373"/>
    </location>
</feature>
<comment type="caution">
    <text evidence="6">The sequence shown here is derived from an EMBL/GenBank/DDBJ whole genome shotgun (WGS) entry which is preliminary data.</text>
</comment>
<feature type="transmembrane region" description="Helical" evidence="5">
    <location>
        <begin position="627"/>
        <end position="647"/>
    </location>
</feature>
<dbReference type="Gene3D" id="1.20.1250.20">
    <property type="entry name" value="MFS general substrate transporter like domains"/>
    <property type="match status" value="2"/>
</dbReference>
<feature type="transmembrane region" description="Helical" evidence="5">
    <location>
        <begin position="385"/>
        <end position="409"/>
    </location>
</feature>
<evidence type="ECO:0000256" key="5">
    <source>
        <dbReference type="SAM" id="Phobius"/>
    </source>
</evidence>
<name>A0A8S3UU58_MYTED</name>
<feature type="region of interest" description="Disordered" evidence="4">
    <location>
        <begin position="1"/>
        <end position="23"/>
    </location>
</feature>
<feature type="transmembrane region" description="Helical" evidence="5">
    <location>
        <begin position="523"/>
        <end position="541"/>
    </location>
</feature>
<keyword evidence="3 5" id="KW-0472">Membrane</keyword>
<evidence type="ECO:0000313" key="6">
    <source>
        <dbReference type="EMBL" id="CAG2247594.1"/>
    </source>
</evidence>
<accession>A0A8S3UU58</accession>
<evidence type="ECO:0000313" key="7">
    <source>
        <dbReference type="Proteomes" id="UP000683360"/>
    </source>
</evidence>
<keyword evidence="7" id="KW-1185">Reference proteome</keyword>
<feature type="transmembrane region" description="Helical" evidence="5">
    <location>
        <begin position="570"/>
        <end position="589"/>
    </location>
</feature>
<gene>
    <name evidence="6" type="ORF">MEDL_59480</name>
</gene>
<keyword evidence="2 5" id="KW-1133">Transmembrane helix</keyword>
<sequence length="733" mass="83883">MGYSYNTDSSWTKKQKPKNEDDKNMYGMSKITYLEKYGVKRFPYRGRRKYKPLIYQSEDGGMVISNDVFGLTIQQFERMYKDCLDRRKTHKQWILNLRYPDKSSNEYLEYLQNCIDCHKDHAPWPEIELREKEFFELLVRTVAYTGMQNNDDFDQSVCIPEAEIPSEDEGIISSARMTTADAIPENDFDQNVCLPSAEIPSEDDELIRSARMAPSDAIPERNVLIDNDIKNQEDDATTNTKQSLKERLVKDDIFRRKFILWIFLCMSNGILGWVIGQLGPSLLDLKEITNCRLEEASFFLTSVFIGYLMGTIVSGAIYQRMNPFLLIFIGITTLGVTSAAIPWCYLYGIMISMHILKGFGFGVLDTAGNSVFISNFKNEKGIQSYLHAIHLMFAVGGFLSPIATAPFLMQDLPSTKVEENLNLSVYQNTSLLVTSSLPSIVFLENNTQYTLQTSKFPNLTDYNDIHDRNITKDTQRLSVLYKAYLISAGLCFMLSIPFLFMCFTNNKTNKEEKSKQINKKLKLPIRVKLSILFLMCLFLGIDNGMEDTFFGLFTTFVVVQLGWTKKSGSYITSLYWASFACGRLSAIFIGRRLKASKLLRYYINVFLLAMIGLFVSTMFAFDIGIWIFFPVMGFTVSVFFPSIFIWTQDFLTVAGKVSSVLLVAASLGSMLNPILIGYLMDNYNSMWFAYITLADGIVMWIMVWIATYVSHYVKTYRVEVPNDECIEIQENNS</sequence>
<feature type="transmembrane region" description="Helical" evidence="5">
    <location>
        <begin position="296"/>
        <end position="318"/>
    </location>
</feature>
<feature type="transmembrane region" description="Helical" evidence="5">
    <location>
        <begin position="483"/>
        <end position="503"/>
    </location>
</feature>
<evidence type="ECO:0000256" key="4">
    <source>
        <dbReference type="SAM" id="MobiDB-lite"/>
    </source>
</evidence>
<evidence type="ECO:0000256" key="2">
    <source>
        <dbReference type="ARBA" id="ARBA00022989"/>
    </source>
</evidence>
<dbReference type="OrthoDB" id="9626824at2759"/>
<evidence type="ECO:0000256" key="1">
    <source>
        <dbReference type="ARBA" id="ARBA00022692"/>
    </source>
</evidence>
<reference evidence="6" key="1">
    <citation type="submission" date="2021-03" db="EMBL/GenBank/DDBJ databases">
        <authorList>
            <person name="Bekaert M."/>
        </authorList>
    </citation>
    <scope>NUCLEOTIDE SEQUENCE</scope>
</reference>
<dbReference type="InterPro" id="IPR011701">
    <property type="entry name" value="MFS"/>
</dbReference>
<evidence type="ECO:0000256" key="3">
    <source>
        <dbReference type="ARBA" id="ARBA00023136"/>
    </source>
</evidence>
<feature type="transmembrane region" description="Helical" evidence="5">
    <location>
        <begin position="686"/>
        <end position="709"/>
    </location>
</feature>
<dbReference type="GO" id="GO:0022857">
    <property type="term" value="F:transmembrane transporter activity"/>
    <property type="evidence" value="ECO:0007669"/>
    <property type="project" value="InterPro"/>
</dbReference>
<dbReference type="AlphaFoldDB" id="A0A8S3UU58"/>
<proteinExistence type="predicted"/>
<feature type="transmembrane region" description="Helical" evidence="5">
    <location>
        <begin position="601"/>
        <end position="621"/>
    </location>
</feature>
<feature type="transmembrane region" description="Helical" evidence="5">
    <location>
        <begin position="258"/>
        <end position="276"/>
    </location>
</feature>
<protein>
    <submittedName>
        <fullName evidence="6">NAGLT1</fullName>
    </submittedName>
</protein>
<dbReference type="PANTHER" id="PTHR23121:SF9">
    <property type="entry name" value="SODIUM-DEPENDENT GLUCOSE TRANSPORTER 1"/>
    <property type="match status" value="1"/>
</dbReference>
<feature type="transmembrane region" description="Helical" evidence="5">
    <location>
        <begin position="659"/>
        <end position="680"/>
    </location>
</feature>
<keyword evidence="1 5" id="KW-0812">Transmembrane</keyword>
<dbReference type="EMBL" id="CAJPWZ010002911">
    <property type="protein sequence ID" value="CAG2247594.1"/>
    <property type="molecule type" value="Genomic_DNA"/>
</dbReference>
<dbReference type="Proteomes" id="UP000683360">
    <property type="component" value="Unassembled WGS sequence"/>
</dbReference>